<dbReference type="FunFam" id="1.20.1280.290:FF:000001">
    <property type="entry name" value="Bidirectional sugar transporter SWEET"/>
    <property type="match status" value="1"/>
</dbReference>
<feature type="transmembrane region" description="Helical" evidence="9">
    <location>
        <begin position="42"/>
        <end position="59"/>
    </location>
</feature>
<proteinExistence type="inferred from homology"/>
<name>A0ABD1HTG4_SALDI</name>
<feature type="transmembrane region" description="Helical" evidence="9">
    <location>
        <begin position="159"/>
        <end position="179"/>
    </location>
</feature>
<keyword evidence="3 9" id="KW-0813">Transport</keyword>
<keyword evidence="5 9" id="KW-0812">Transmembrane</keyword>
<keyword evidence="11" id="KW-1185">Reference proteome</keyword>
<dbReference type="AlphaFoldDB" id="A0ABD1HTG4"/>
<evidence type="ECO:0000256" key="3">
    <source>
        <dbReference type="ARBA" id="ARBA00022448"/>
    </source>
</evidence>
<keyword evidence="7 9" id="KW-1133">Transmembrane helix</keyword>
<evidence type="ECO:0000256" key="4">
    <source>
        <dbReference type="ARBA" id="ARBA00022597"/>
    </source>
</evidence>
<dbReference type="EMBL" id="JBEAFC010000004">
    <property type="protein sequence ID" value="KAL1559472.1"/>
    <property type="molecule type" value="Genomic_DNA"/>
</dbReference>
<evidence type="ECO:0000256" key="8">
    <source>
        <dbReference type="ARBA" id="ARBA00023136"/>
    </source>
</evidence>
<feature type="transmembrane region" description="Helical" evidence="9">
    <location>
        <begin position="185"/>
        <end position="208"/>
    </location>
</feature>
<dbReference type="InterPro" id="IPR004316">
    <property type="entry name" value="SWEET_rpt"/>
</dbReference>
<evidence type="ECO:0000256" key="5">
    <source>
        <dbReference type="ARBA" id="ARBA00022692"/>
    </source>
</evidence>
<comment type="similarity">
    <text evidence="2 9">Belongs to the SWEET sugar transporter family.</text>
</comment>
<dbReference type="Proteomes" id="UP001567538">
    <property type="component" value="Unassembled WGS sequence"/>
</dbReference>
<dbReference type="Gene3D" id="1.20.1280.290">
    <property type="match status" value="2"/>
</dbReference>
<comment type="function">
    <text evidence="9">Mediates both low-affinity uptake and efflux of sugar across the membrane.</text>
</comment>
<dbReference type="InterPro" id="IPR047664">
    <property type="entry name" value="SWEET"/>
</dbReference>
<feature type="transmembrane region" description="Helical" evidence="9">
    <location>
        <begin position="65"/>
        <end position="86"/>
    </location>
</feature>
<dbReference type="Pfam" id="PF03083">
    <property type="entry name" value="MtN3_slv"/>
    <property type="match status" value="2"/>
</dbReference>
<evidence type="ECO:0000256" key="7">
    <source>
        <dbReference type="ARBA" id="ARBA00022989"/>
    </source>
</evidence>
<comment type="caution">
    <text evidence="10">The sequence shown here is derived from an EMBL/GenBank/DDBJ whole genome shotgun (WGS) entry which is preliminary data.</text>
</comment>
<protein>
    <recommendedName>
        <fullName evidence="9">Bidirectional sugar transporter SWEET</fullName>
    </recommendedName>
</protein>
<dbReference type="GO" id="GO:0005886">
    <property type="term" value="C:plasma membrane"/>
    <property type="evidence" value="ECO:0007669"/>
    <property type="project" value="UniProtKB-SubCell"/>
</dbReference>
<dbReference type="PANTHER" id="PTHR10791:SF120">
    <property type="entry name" value="BIDIRECTIONAL SUGAR TRANSPORTER SWEET17"/>
    <property type="match status" value="1"/>
</dbReference>
<comment type="subcellular location">
    <subcellularLocation>
        <location evidence="9">Cell membrane</location>
        <topology evidence="9">Multi-pass membrane protein</topology>
    </subcellularLocation>
    <subcellularLocation>
        <location evidence="1">Endomembrane system</location>
        <topology evidence="1">Multi-pass membrane protein</topology>
    </subcellularLocation>
</comment>
<sequence>MVELSFMLGVLGNISAFLILLSPIGTFARIVKKRSTEDFSSFPYICMVLNASLWTYYGIIKPDALLVATVNGSGILISTVYLFLYLAFAPPKIRVRTAAIAAVMDVGFVVVAIWVSKFELEGESSINFTGFLCACFNILRYASPLSIMRQVVITKSVEYMPLLLSICLCANGLTWATYAMLVRDIFLLVPHSMGFLLGVSQLVLYAIYRKGKSSNNAIGIGDLEETREHHQQLLVPSHN</sequence>
<evidence type="ECO:0000256" key="9">
    <source>
        <dbReference type="RuleBase" id="RU910715"/>
    </source>
</evidence>
<feature type="transmembrane region" description="Helical" evidence="9">
    <location>
        <begin position="98"/>
        <end position="116"/>
    </location>
</feature>
<evidence type="ECO:0000313" key="10">
    <source>
        <dbReference type="EMBL" id="KAL1559472.1"/>
    </source>
</evidence>
<feature type="transmembrane region" description="Helical" evidence="9">
    <location>
        <begin position="128"/>
        <end position="147"/>
    </location>
</feature>
<organism evidence="10 11">
    <name type="scientific">Salvia divinorum</name>
    <name type="common">Maria pastora</name>
    <name type="synonym">Diviner's sage</name>
    <dbReference type="NCBI Taxonomy" id="28513"/>
    <lineage>
        <taxon>Eukaryota</taxon>
        <taxon>Viridiplantae</taxon>
        <taxon>Streptophyta</taxon>
        <taxon>Embryophyta</taxon>
        <taxon>Tracheophyta</taxon>
        <taxon>Spermatophyta</taxon>
        <taxon>Magnoliopsida</taxon>
        <taxon>eudicotyledons</taxon>
        <taxon>Gunneridae</taxon>
        <taxon>Pentapetalae</taxon>
        <taxon>asterids</taxon>
        <taxon>lamiids</taxon>
        <taxon>Lamiales</taxon>
        <taxon>Lamiaceae</taxon>
        <taxon>Nepetoideae</taxon>
        <taxon>Mentheae</taxon>
        <taxon>Salviinae</taxon>
        <taxon>Salvia</taxon>
        <taxon>Salvia subgen. Calosphace</taxon>
    </lineage>
</organism>
<keyword evidence="4 9" id="KW-0762">Sugar transport</keyword>
<keyword evidence="6" id="KW-0677">Repeat</keyword>
<reference evidence="10 11" key="1">
    <citation type="submission" date="2024-06" db="EMBL/GenBank/DDBJ databases">
        <title>A chromosome level genome sequence of Diviner's sage (Salvia divinorum).</title>
        <authorList>
            <person name="Ford S.A."/>
            <person name="Ro D.-K."/>
            <person name="Ness R.W."/>
            <person name="Phillips M.A."/>
        </authorList>
    </citation>
    <scope>NUCLEOTIDE SEQUENCE [LARGE SCALE GENOMIC DNA]</scope>
    <source>
        <strain evidence="10">SAF-2024a</strain>
        <tissue evidence="10">Leaf</tissue>
    </source>
</reference>
<dbReference type="GO" id="GO:0012505">
    <property type="term" value="C:endomembrane system"/>
    <property type="evidence" value="ECO:0007669"/>
    <property type="project" value="UniProtKB-SubCell"/>
</dbReference>
<accession>A0ABD1HTG4</accession>
<dbReference type="FunFam" id="1.20.1280.290:FF:000002">
    <property type="entry name" value="Bidirectional sugar transporter SWEET"/>
    <property type="match status" value="1"/>
</dbReference>
<dbReference type="PANTHER" id="PTHR10791">
    <property type="entry name" value="RAG1-ACTIVATING PROTEIN 1"/>
    <property type="match status" value="1"/>
</dbReference>
<evidence type="ECO:0000256" key="1">
    <source>
        <dbReference type="ARBA" id="ARBA00004127"/>
    </source>
</evidence>
<dbReference type="GO" id="GO:0051260">
    <property type="term" value="P:protein homooligomerization"/>
    <property type="evidence" value="ECO:0007669"/>
    <property type="project" value="UniProtKB-ARBA"/>
</dbReference>
<feature type="transmembrane region" description="Helical" evidence="9">
    <location>
        <begin position="6"/>
        <end position="30"/>
    </location>
</feature>
<evidence type="ECO:0000256" key="6">
    <source>
        <dbReference type="ARBA" id="ARBA00022737"/>
    </source>
</evidence>
<keyword evidence="8 9" id="KW-0472">Membrane</keyword>
<gene>
    <name evidence="10" type="ORF">AAHA92_09809</name>
</gene>
<evidence type="ECO:0000313" key="11">
    <source>
        <dbReference type="Proteomes" id="UP001567538"/>
    </source>
</evidence>
<evidence type="ECO:0000256" key="2">
    <source>
        <dbReference type="ARBA" id="ARBA00007809"/>
    </source>
</evidence>